<dbReference type="InterPro" id="IPR029039">
    <property type="entry name" value="Flavoprotein-like_sf"/>
</dbReference>
<dbReference type="HOGENOM" id="CLU_094839_0_0_2"/>
<gene>
    <name evidence="2" type="ordered locus">Halxa_0493</name>
</gene>
<sequence length="196" mass="21434">MASFLVVYGTGEGQTAKVANRITARLENRGHDVVMVDIESISDELSIDAFDAALIGSSIHVGKHHSAIPEFLASNREALHSRPTAFFQLSLSSAVDDEERRAEAAAYVDGLLEEADWHPDRIGLFGGALRYSKYGFLKRLLMKRIAKDATGDVDTARDYEYTDWNEVEAFADDFAAFVEGREGDDGGRGTAEAGNQ</sequence>
<organism evidence="2 3">
    <name type="scientific">Halopiger xanaduensis (strain DSM 18323 / JCM 14033 / SH-6)</name>
    <dbReference type="NCBI Taxonomy" id="797210"/>
    <lineage>
        <taxon>Archaea</taxon>
        <taxon>Methanobacteriati</taxon>
        <taxon>Methanobacteriota</taxon>
        <taxon>Stenosarchaea group</taxon>
        <taxon>Halobacteria</taxon>
        <taxon>Halobacteriales</taxon>
        <taxon>Natrialbaceae</taxon>
        <taxon>Halopiger</taxon>
    </lineage>
</organism>
<dbReference type="Gene3D" id="3.40.50.360">
    <property type="match status" value="1"/>
</dbReference>
<accession>F8DE06</accession>
<dbReference type="PANTHER" id="PTHR38030">
    <property type="entry name" value="PROTOPORPHYRINOGEN IX DEHYDROGENASE [MENAQUINONE]"/>
    <property type="match status" value="1"/>
</dbReference>
<dbReference type="GO" id="GO:0010181">
    <property type="term" value="F:FMN binding"/>
    <property type="evidence" value="ECO:0007669"/>
    <property type="project" value="InterPro"/>
</dbReference>
<keyword evidence="3" id="KW-1185">Reference proteome</keyword>
<dbReference type="KEGG" id="hxa:Halxa_0493"/>
<dbReference type="Proteomes" id="UP000006794">
    <property type="component" value="Plasmid pHALXA01"/>
</dbReference>
<dbReference type="SUPFAM" id="SSF52218">
    <property type="entry name" value="Flavoproteins"/>
    <property type="match status" value="1"/>
</dbReference>
<dbReference type="InterPro" id="IPR052200">
    <property type="entry name" value="Protoporphyrinogen_IX_DH"/>
</dbReference>
<evidence type="ECO:0000259" key="1">
    <source>
        <dbReference type="PROSITE" id="PS50902"/>
    </source>
</evidence>
<dbReference type="GO" id="GO:0070819">
    <property type="term" value="F:menaquinone-dependent protoporphyrinogen oxidase activity"/>
    <property type="evidence" value="ECO:0007669"/>
    <property type="project" value="TreeGrafter"/>
</dbReference>
<dbReference type="RefSeq" id="WP_013875821.1">
    <property type="nucleotide sequence ID" value="NC_015658.1"/>
</dbReference>
<evidence type="ECO:0000313" key="2">
    <source>
        <dbReference type="EMBL" id="AEH39093.1"/>
    </source>
</evidence>
<reference evidence="3" key="1">
    <citation type="journal article" date="2012" name="Stand. Genomic Sci.">
        <title>Complete genome sequence of Halopiger xanaduensis type strain (SH-6(T)).</title>
        <authorList>
            <person name="Anderson I."/>
            <person name="Tindall B.J."/>
            <person name="Rohde M."/>
            <person name="Lucas S."/>
            <person name="Han J."/>
            <person name="Lapidus A."/>
            <person name="Cheng J.F."/>
            <person name="Goodwin L."/>
            <person name="Pitluck S."/>
            <person name="Peters L."/>
            <person name="Pati A."/>
            <person name="Mikhailova N."/>
            <person name="Pagani I."/>
            <person name="Teshima H."/>
            <person name="Han C."/>
            <person name="Tapia R."/>
            <person name="Land M."/>
            <person name="Woyke T."/>
            <person name="Klenk H.P."/>
            <person name="Kyrpides N."/>
            <person name="Ivanova N."/>
        </authorList>
    </citation>
    <scope>NUCLEOTIDE SEQUENCE [LARGE SCALE GENOMIC DNA]</scope>
    <source>
        <strain evidence="3">DSM 18323 / JCM 14033 / SH-6</strain>
        <plasmid evidence="3">Plasmid pHALXA01</plasmid>
    </source>
</reference>
<name>F8DE06_HALXS</name>
<dbReference type="GO" id="GO:0006783">
    <property type="term" value="P:heme biosynthetic process"/>
    <property type="evidence" value="ECO:0007669"/>
    <property type="project" value="TreeGrafter"/>
</dbReference>
<dbReference type="PROSITE" id="PS50902">
    <property type="entry name" value="FLAVODOXIN_LIKE"/>
    <property type="match status" value="1"/>
</dbReference>
<protein>
    <submittedName>
        <fullName evidence="2">Flavodoxin/nitric oxide synthase</fullName>
    </submittedName>
</protein>
<evidence type="ECO:0000313" key="3">
    <source>
        <dbReference type="Proteomes" id="UP000006794"/>
    </source>
</evidence>
<dbReference type="Pfam" id="PF12724">
    <property type="entry name" value="Flavodoxin_5"/>
    <property type="match status" value="1"/>
</dbReference>
<dbReference type="PANTHER" id="PTHR38030:SF2">
    <property type="entry name" value="PROTOPORPHYRINOGEN IX DEHYDROGENASE [QUINONE]"/>
    <property type="match status" value="1"/>
</dbReference>
<dbReference type="GeneID" id="10795361"/>
<dbReference type="InterPro" id="IPR001226">
    <property type="entry name" value="Flavodoxin_CS"/>
</dbReference>
<geneLocation type="plasmid" evidence="2 3">
    <name>pHALXA01</name>
</geneLocation>
<dbReference type="InterPro" id="IPR026816">
    <property type="entry name" value="Flavodoxin_dom"/>
</dbReference>
<feature type="domain" description="Flavodoxin-like" evidence="1">
    <location>
        <begin position="4"/>
        <end position="169"/>
    </location>
</feature>
<dbReference type="EMBL" id="CP002840">
    <property type="protein sequence ID" value="AEH39093.1"/>
    <property type="molecule type" value="Genomic_DNA"/>
</dbReference>
<dbReference type="InterPro" id="IPR008254">
    <property type="entry name" value="Flavodoxin/NO_synth"/>
</dbReference>
<proteinExistence type="predicted"/>
<dbReference type="OrthoDB" id="103611at2157"/>
<dbReference type="PROSITE" id="PS00201">
    <property type="entry name" value="FLAVODOXIN"/>
    <property type="match status" value="1"/>
</dbReference>
<dbReference type="AlphaFoldDB" id="F8DE06"/>
<keyword evidence="2" id="KW-0614">Plasmid</keyword>
<dbReference type="GO" id="GO:0009055">
    <property type="term" value="F:electron transfer activity"/>
    <property type="evidence" value="ECO:0007669"/>
    <property type="project" value="InterPro"/>
</dbReference>